<keyword evidence="1" id="KW-0677">Repeat</keyword>
<dbReference type="PROSITE" id="PS51170">
    <property type="entry name" value="CW"/>
    <property type="match status" value="1"/>
</dbReference>
<accession>A0AB73T139</accession>
<dbReference type="Proteomes" id="UP000245412">
    <property type="component" value="Unassembled WGS sequence"/>
</dbReference>
<dbReference type="Pfam" id="PF01473">
    <property type="entry name" value="Choline_bind_1"/>
    <property type="match status" value="1"/>
</dbReference>
<evidence type="ECO:0000313" key="3">
    <source>
        <dbReference type="EMBL" id="PWJ73974.1"/>
    </source>
</evidence>
<reference evidence="3 4" key="1">
    <citation type="submission" date="2018-05" db="EMBL/GenBank/DDBJ databases">
        <authorList>
            <person name="Goeker M."/>
            <person name="Huntemann M."/>
            <person name="Clum A."/>
            <person name="Pillay M."/>
            <person name="Palaniappan K."/>
            <person name="Varghese N."/>
            <person name="Mikhailova N."/>
            <person name="Stamatis D."/>
            <person name="Reddy T."/>
            <person name="Daum C."/>
            <person name="Shapiro N."/>
            <person name="Ivanova N."/>
            <person name="Kyrpides N."/>
            <person name="Woyke T."/>
        </authorList>
    </citation>
    <scope>NUCLEOTIDE SEQUENCE [LARGE SCALE GENOMIC DNA]</scope>
    <source>
        <strain evidence="3 4">DSM 26524</strain>
    </source>
</reference>
<dbReference type="InterPro" id="IPR018337">
    <property type="entry name" value="Cell_wall/Cho-bd_repeat"/>
</dbReference>
<dbReference type="EMBL" id="QGGY01000010">
    <property type="protein sequence ID" value="PWJ73974.1"/>
    <property type="molecule type" value="Genomic_DNA"/>
</dbReference>
<evidence type="ECO:0000256" key="1">
    <source>
        <dbReference type="ARBA" id="ARBA00022737"/>
    </source>
</evidence>
<sequence>MKSSGAMATGWVTVNGKQYYLNENGVWVK</sequence>
<feature type="repeat" description="Cell wall-binding" evidence="2">
    <location>
        <begin position="8"/>
        <end position="27"/>
    </location>
</feature>
<protein>
    <submittedName>
        <fullName evidence="3">Cell wall binding repeat protein</fullName>
    </submittedName>
</protein>
<proteinExistence type="predicted"/>
<organism evidence="3 4">
    <name type="scientific">Murimonas intestini</name>
    <dbReference type="NCBI Taxonomy" id="1337051"/>
    <lineage>
        <taxon>Bacteria</taxon>
        <taxon>Bacillati</taxon>
        <taxon>Bacillota</taxon>
        <taxon>Clostridia</taxon>
        <taxon>Lachnospirales</taxon>
        <taxon>Lachnospiraceae</taxon>
        <taxon>Murimonas</taxon>
    </lineage>
</organism>
<dbReference type="Gene3D" id="2.10.270.20">
    <property type="match status" value="1"/>
</dbReference>
<comment type="caution">
    <text evidence="3">The sequence shown here is derived from an EMBL/GenBank/DDBJ whole genome shotgun (WGS) entry which is preliminary data.</text>
</comment>
<keyword evidence="4" id="KW-1185">Reference proteome</keyword>
<gene>
    <name evidence="3" type="ORF">C7383_1109</name>
</gene>
<dbReference type="SUPFAM" id="SSF69360">
    <property type="entry name" value="Cell wall binding repeat"/>
    <property type="match status" value="1"/>
</dbReference>
<evidence type="ECO:0000256" key="2">
    <source>
        <dbReference type="PROSITE-ProRule" id="PRU00591"/>
    </source>
</evidence>
<dbReference type="AlphaFoldDB" id="A0AB73T139"/>
<name>A0AB73T139_9FIRM</name>
<evidence type="ECO:0000313" key="4">
    <source>
        <dbReference type="Proteomes" id="UP000245412"/>
    </source>
</evidence>